<dbReference type="PIRSF" id="PIRSF000915">
    <property type="entry name" value="PGP-type_phosphatase"/>
    <property type="match status" value="1"/>
</dbReference>
<dbReference type="GO" id="GO:0046872">
    <property type="term" value="F:metal ion binding"/>
    <property type="evidence" value="ECO:0007669"/>
    <property type="project" value="UniProtKB-KW"/>
</dbReference>
<dbReference type="GO" id="GO:0016791">
    <property type="term" value="F:phosphatase activity"/>
    <property type="evidence" value="ECO:0007669"/>
    <property type="project" value="TreeGrafter"/>
</dbReference>
<dbReference type="Gene3D" id="3.40.50.1000">
    <property type="entry name" value="HAD superfamily/HAD-like"/>
    <property type="match status" value="2"/>
</dbReference>
<keyword evidence="1 5" id="KW-0378">Hydrolase</keyword>
<dbReference type="PANTHER" id="PTHR19288">
    <property type="entry name" value="4-NITROPHENYLPHOSPHATASE-RELATED"/>
    <property type="match status" value="1"/>
</dbReference>
<feature type="binding site" evidence="3">
    <location>
        <position position="221"/>
    </location>
    <ligand>
        <name>substrate</name>
    </ligand>
</feature>
<dbReference type="SUPFAM" id="SSF56784">
    <property type="entry name" value="HAD-like"/>
    <property type="match status" value="1"/>
</dbReference>
<dbReference type="Pfam" id="PF13344">
    <property type="entry name" value="Hydrolase_6"/>
    <property type="match status" value="1"/>
</dbReference>
<feature type="binding site" evidence="3">
    <location>
        <begin position="61"/>
        <end position="63"/>
    </location>
    <ligand>
        <name>substrate</name>
    </ligand>
</feature>
<name>A0AAN8IJH1_TRICO</name>
<comment type="similarity">
    <text evidence="1">Belongs to the HAD-like hydrolase superfamily.</text>
</comment>
<keyword evidence="6" id="KW-1185">Reference proteome</keyword>
<dbReference type="InterPro" id="IPR036412">
    <property type="entry name" value="HAD-like_sf"/>
</dbReference>
<dbReference type="PANTHER" id="PTHR19288:SF93">
    <property type="entry name" value="FI11325P-RELATED"/>
    <property type="match status" value="1"/>
</dbReference>
<organism evidence="5 6">
    <name type="scientific">Trichostrongylus colubriformis</name>
    <name type="common">Black scour worm</name>
    <dbReference type="NCBI Taxonomy" id="6319"/>
    <lineage>
        <taxon>Eukaryota</taxon>
        <taxon>Metazoa</taxon>
        <taxon>Ecdysozoa</taxon>
        <taxon>Nematoda</taxon>
        <taxon>Chromadorea</taxon>
        <taxon>Rhabditida</taxon>
        <taxon>Rhabditina</taxon>
        <taxon>Rhabditomorpha</taxon>
        <taxon>Strongyloidea</taxon>
        <taxon>Trichostrongylidae</taxon>
        <taxon>Trichostrongylus</taxon>
    </lineage>
</organism>
<comment type="cofactor">
    <cofactor evidence="4">
        <name>Mg(2+)</name>
        <dbReference type="ChEBI" id="CHEBI:18420"/>
    </cofactor>
    <text evidence="4">Divalent metal ions. Mg(2+) is the most effective.</text>
</comment>
<dbReference type="EMBL" id="WIXE01011215">
    <property type="protein sequence ID" value="KAK5976934.1"/>
    <property type="molecule type" value="Genomic_DNA"/>
</dbReference>
<dbReference type="Pfam" id="PF13242">
    <property type="entry name" value="Hydrolase_like"/>
    <property type="match status" value="1"/>
</dbReference>
<accession>A0AAN8IJH1</accession>
<evidence type="ECO:0000313" key="5">
    <source>
        <dbReference type="EMBL" id="KAK5976934.1"/>
    </source>
</evidence>
<dbReference type="Proteomes" id="UP001331761">
    <property type="component" value="Unassembled WGS sequence"/>
</dbReference>
<feature type="active site" description="Proton donor" evidence="2">
    <location>
        <position position="30"/>
    </location>
</feature>
<dbReference type="NCBIfam" id="TIGR01460">
    <property type="entry name" value="HAD-SF-IIA"/>
    <property type="match status" value="1"/>
</dbReference>
<sequence>MNWTCSELMPPTAISRDEVLKFETFLLDADGTLWEENEPIPGAVDFISTLRDAEKRVFIVSNNPNRSMDEYLSRIARMGFHGITKENVINPGLVMGAYFRDRPDYARQPVYLLGNENVKNTLESIGNVRCFGTGPLTPEKSSTQNFSVNPKAVVSSMEPYLSYTKIMKAVDYLKRSEVEFLVTDEDYALPYLGPGAELPRSGHPSRIIQAISGRIPKVFGKPHKPMADYLKSKGHIDPAKTVMFGDRLETDIQFANENGFTSCLVLTGVHSLEDVKKAEQRGAINLIPKHIFSFLSA</sequence>
<evidence type="ECO:0000256" key="1">
    <source>
        <dbReference type="PIRNR" id="PIRNR000915"/>
    </source>
</evidence>
<evidence type="ECO:0000256" key="3">
    <source>
        <dbReference type="PIRSR" id="PIRSR000915-2"/>
    </source>
</evidence>
<evidence type="ECO:0000256" key="4">
    <source>
        <dbReference type="PIRSR" id="PIRSR000915-3"/>
    </source>
</evidence>
<comment type="caution">
    <text evidence="5">The sequence shown here is derived from an EMBL/GenBank/DDBJ whole genome shotgun (WGS) entry which is preliminary data.</text>
</comment>
<feature type="binding site" evidence="4">
    <location>
        <position position="30"/>
    </location>
    <ligand>
        <name>Mg(2+)</name>
        <dbReference type="ChEBI" id="CHEBI:18420"/>
    </ligand>
</feature>
<evidence type="ECO:0000256" key="2">
    <source>
        <dbReference type="PIRSR" id="PIRSR000915-1"/>
    </source>
</evidence>
<proteinExistence type="inferred from homology"/>
<dbReference type="InterPro" id="IPR006357">
    <property type="entry name" value="HAD-SF_hydro_IIA"/>
</dbReference>
<keyword evidence="4" id="KW-0460">Magnesium</keyword>
<feature type="binding site" evidence="4">
    <location>
        <position position="28"/>
    </location>
    <ligand>
        <name>Mg(2+)</name>
        <dbReference type="ChEBI" id="CHEBI:18420"/>
    </ligand>
</feature>
<dbReference type="InterPro" id="IPR023214">
    <property type="entry name" value="HAD_sf"/>
</dbReference>
<dbReference type="AlphaFoldDB" id="A0AAN8IJH1"/>
<feature type="active site" description="Nucleophile" evidence="2">
    <location>
        <position position="28"/>
    </location>
</feature>
<keyword evidence="4" id="KW-0479">Metal-binding</keyword>
<reference evidence="5 6" key="1">
    <citation type="submission" date="2019-10" db="EMBL/GenBank/DDBJ databases">
        <title>Assembly and Annotation for the nematode Trichostrongylus colubriformis.</title>
        <authorList>
            <person name="Martin J."/>
        </authorList>
    </citation>
    <scope>NUCLEOTIDE SEQUENCE [LARGE SCALE GENOMIC DNA]</scope>
    <source>
        <strain evidence="5">G859</strain>
        <tissue evidence="5">Whole worm</tissue>
    </source>
</reference>
<protein>
    <submittedName>
        <fullName evidence="5">Haloacid dehalogenase hydrolase domain containing protein</fullName>
    </submittedName>
</protein>
<evidence type="ECO:0000313" key="6">
    <source>
        <dbReference type="Proteomes" id="UP001331761"/>
    </source>
</evidence>
<dbReference type="GO" id="GO:0005737">
    <property type="term" value="C:cytoplasm"/>
    <property type="evidence" value="ECO:0007669"/>
    <property type="project" value="TreeGrafter"/>
</dbReference>
<gene>
    <name evidence="5" type="ORF">GCK32_007109</name>
</gene>
<feature type="binding site" evidence="4">
    <location>
        <position position="246"/>
    </location>
    <ligand>
        <name>Mg(2+)</name>
        <dbReference type="ChEBI" id="CHEBI:18420"/>
    </ligand>
</feature>